<dbReference type="FunFam" id="3.20.20.140:FF:000005">
    <property type="entry name" value="TatD family hydrolase"/>
    <property type="match status" value="1"/>
</dbReference>
<evidence type="ECO:0000313" key="5">
    <source>
        <dbReference type="EMBL" id="ACT59317.1"/>
    </source>
</evidence>
<sequence>MKPTLFDSHINLHGEQYDEDREEVLLRAREAGVSRFISICDKLENFPTIRKLTDQHNDMWCSVGVHPHYAKDYEVLTSQELIELANDEKVCGIGETGLDLHYGYSDIQLQEKAFRKHIIAARETQLPLIIHSREADDLMGDILEEEMQKGRFQPLMHCYTSGANLARCATALDAYFSVSGILSFKKAEDVRAVALEMPLDRVILETDCPYLAPTPYRGRRNEPAYLTEVCKAFANLRGLSFEDVAKITTENCLRLFGRVK</sequence>
<feature type="binding site" evidence="4">
    <location>
        <position position="207"/>
    </location>
    <ligand>
        <name>a divalent metal cation</name>
        <dbReference type="ChEBI" id="CHEBI:60240"/>
        <label>1</label>
    </ligand>
</feature>
<dbReference type="KEGG" id="hba:Hbal_1629"/>
<proteinExistence type="inferred from homology"/>
<evidence type="ECO:0000313" key="6">
    <source>
        <dbReference type="Proteomes" id="UP000002745"/>
    </source>
</evidence>
<dbReference type="Gene3D" id="3.20.20.140">
    <property type="entry name" value="Metal-dependent hydrolases"/>
    <property type="match status" value="1"/>
</dbReference>
<dbReference type="InterPro" id="IPR001130">
    <property type="entry name" value="TatD-like"/>
</dbReference>
<keyword evidence="2 4" id="KW-0479">Metal-binding</keyword>
<comment type="similarity">
    <text evidence="1">Belongs to the metallo-dependent hydrolases superfamily. TatD-type hydrolase family.</text>
</comment>
<gene>
    <name evidence="5" type="ordered locus">Hbal_1629</name>
</gene>
<evidence type="ECO:0000256" key="4">
    <source>
        <dbReference type="PIRSR" id="PIRSR005902-1"/>
    </source>
</evidence>
<dbReference type="GO" id="GO:0046872">
    <property type="term" value="F:metal ion binding"/>
    <property type="evidence" value="ECO:0007669"/>
    <property type="project" value="UniProtKB-KW"/>
</dbReference>
<protein>
    <submittedName>
        <fullName evidence="5">Hydrolase, TatD family</fullName>
    </submittedName>
</protein>
<dbReference type="GO" id="GO:0005829">
    <property type="term" value="C:cytosol"/>
    <property type="evidence" value="ECO:0007669"/>
    <property type="project" value="TreeGrafter"/>
</dbReference>
<dbReference type="GO" id="GO:0016788">
    <property type="term" value="F:hydrolase activity, acting on ester bonds"/>
    <property type="evidence" value="ECO:0007669"/>
    <property type="project" value="InterPro"/>
</dbReference>
<feature type="binding site" evidence="4">
    <location>
        <position position="157"/>
    </location>
    <ligand>
        <name>a divalent metal cation</name>
        <dbReference type="ChEBI" id="CHEBI:60240"/>
        <label>2</label>
    </ligand>
</feature>
<feature type="binding site" evidence="4">
    <location>
        <position position="131"/>
    </location>
    <ligand>
        <name>a divalent metal cation</name>
        <dbReference type="ChEBI" id="CHEBI:60240"/>
        <label>2</label>
    </ligand>
</feature>
<dbReference type="CDD" id="cd01310">
    <property type="entry name" value="TatD_DNAse"/>
    <property type="match status" value="1"/>
</dbReference>
<dbReference type="PANTHER" id="PTHR46124:SF2">
    <property type="entry name" value="D-AMINOACYL-TRNA DEACYLASE"/>
    <property type="match status" value="1"/>
</dbReference>
<accession>C6XJM2</accession>
<evidence type="ECO:0000256" key="2">
    <source>
        <dbReference type="ARBA" id="ARBA00022723"/>
    </source>
</evidence>
<dbReference type="Pfam" id="PF01026">
    <property type="entry name" value="TatD_DNase"/>
    <property type="match status" value="1"/>
</dbReference>
<dbReference type="OrthoDB" id="9810005at2"/>
<dbReference type="NCBIfam" id="TIGR00010">
    <property type="entry name" value="YchF/TatD family DNA exonuclease"/>
    <property type="match status" value="1"/>
</dbReference>
<evidence type="ECO:0000256" key="3">
    <source>
        <dbReference type="ARBA" id="ARBA00022801"/>
    </source>
</evidence>
<keyword evidence="6" id="KW-1185">Reference proteome</keyword>
<reference evidence="6" key="1">
    <citation type="journal article" date="2011" name="J. Bacteriol.">
        <title>Genome sequences of eight morphologically diverse alphaproteobacteria.</title>
        <authorList>
            <consortium name="US DOE Joint Genome Institute"/>
            <person name="Brown P.J."/>
            <person name="Kysela D.T."/>
            <person name="Buechlein A."/>
            <person name="Hemmerich C."/>
            <person name="Brun Y.V."/>
        </authorList>
    </citation>
    <scope>NUCLEOTIDE SEQUENCE [LARGE SCALE GENOMIC DNA]</scope>
    <source>
        <strain evidence="6">ATCC 49814 / DSM 5838 / IFAM 1418</strain>
    </source>
</reference>
<dbReference type="HOGENOM" id="CLU_031506_4_2_5"/>
<keyword evidence="3 5" id="KW-0378">Hydrolase</keyword>
<dbReference type="eggNOG" id="COG0084">
    <property type="taxonomic scope" value="Bacteria"/>
</dbReference>
<dbReference type="EMBL" id="CP001678">
    <property type="protein sequence ID" value="ACT59317.1"/>
    <property type="molecule type" value="Genomic_DNA"/>
</dbReference>
<dbReference type="InterPro" id="IPR015991">
    <property type="entry name" value="TatD/YcfH-like"/>
</dbReference>
<dbReference type="PIRSF" id="PIRSF005902">
    <property type="entry name" value="DNase_TatD"/>
    <property type="match status" value="1"/>
</dbReference>
<dbReference type="RefSeq" id="WP_015827467.1">
    <property type="nucleotide sequence ID" value="NC_012982.1"/>
</dbReference>
<dbReference type="InterPro" id="IPR018228">
    <property type="entry name" value="DNase_TatD-rel_CS"/>
</dbReference>
<dbReference type="PROSITE" id="PS01090">
    <property type="entry name" value="TATD_2"/>
    <property type="match status" value="1"/>
</dbReference>
<dbReference type="AlphaFoldDB" id="C6XJM2"/>
<feature type="binding site" evidence="4">
    <location>
        <position position="9"/>
    </location>
    <ligand>
        <name>a divalent metal cation</name>
        <dbReference type="ChEBI" id="CHEBI:60240"/>
        <label>1</label>
    </ligand>
</feature>
<dbReference type="GO" id="GO:0004536">
    <property type="term" value="F:DNA nuclease activity"/>
    <property type="evidence" value="ECO:0007669"/>
    <property type="project" value="InterPro"/>
</dbReference>
<dbReference type="STRING" id="582402.Hbal_1629"/>
<evidence type="ECO:0000256" key="1">
    <source>
        <dbReference type="ARBA" id="ARBA00009275"/>
    </source>
</evidence>
<name>C6XJM2_HIRBI</name>
<dbReference type="InterPro" id="IPR032466">
    <property type="entry name" value="Metal_Hydrolase"/>
</dbReference>
<organism evidence="5 6">
    <name type="scientific">Hirschia baltica (strain ATCC 49814 / DSM 5838 / IFAM 1418)</name>
    <dbReference type="NCBI Taxonomy" id="582402"/>
    <lineage>
        <taxon>Bacteria</taxon>
        <taxon>Pseudomonadati</taxon>
        <taxon>Pseudomonadota</taxon>
        <taxon>Alphaproteobacteria</taxon>
        <taxon>Hyphomonadales</taxon>
        <taxon>Hyphomonadaceae</taxon>
        <taxon>Hirschia</taxon>
    </lineage>
</organism>
<dbReference type="PANTHER" id="PTHR46124">
    <property type="entry name" value="D-AMINOACYL-TRNA DEACYLASE"/>
    <property type="match status" value="1"/>
</dbReference>
<dbReference type="SUPFAM" id="SSF51556">
    <property type="entry name" value="Metallo-dependent hydrolases"/>
    <property type="match status" value="1"/>
</dbReference>
<feature type="binding site" evidence="4">
    <location>
        <position position="95"/>
    </location>
    <ligand>
        <name>a divalent metal cation</name>
        <dbReference type="ChEBI" id="CHEBI:60240"/>
        <label>1</label>
    </ligand>
</feature>
<dbReference type="Proteomes" id="UP000002745">
    <property type="component" value="Chromosome"/>
</dbReference>